<dbReference type="PANTHER" id="PTHR45960:SF2">
    <property type="entry name" value="PROTEIN DAUGHTER OF SEVENLESS"/>
    <property type="match status" value="1"/>
</dbReference>
<evidence type="ECO:0000259" key="1">
    <source>
        <dbReference type="PROSITE" id="PS50003"/>
    </source>
</evidence>
<dbReference type="GO" id="GO:0035591">
    <property type="term" value="F:signaling adaptor activity"/>
    <property type="evidence" value="ECO:0007669"/>
    <property type="project" value="TreeGrafter"/>
</dbReference>
<dbReference type="GO" id="GO:0005737">
    <property type="term" value="C:cytoplasm"/>
    <property type="evidence" value="ECO:0007669"/>
    <property type="project" value="TreeGrafter"/>
</dbReference>
<dbReference type="GO" id="GO:0007165">
    <property type="term" value="P:signal transduction"/>
    <property type="evidence" value="ECO:0007669"/>
    <property type="project" value="TreeGrafter"/>
</dbReference>
<name>A0A835CK71_APHGI</name>
<feature type="domain" description="PH" evidence="1">
    <location>
        <begin position="9"/>
        <end position="119"/>
    </location>
</feature>
<evidence type="ECO:0000313" key="3">
    <source>
        <dbReference type="Proteomes" id="UP000639338"/>
    </source>
</evidence>
<organism evidence="2 3">
    <name type="scientific">Aphidius gifuensis</name>
    <name type="common">Parasitoid wasp</name>
    <dbReference type="NCBI Taxonomy" id="684658"/>
    <lineage>
        <taxon>Eukaryota</taxon>
        <taxon>Metazoa</taxon>
        <taxon>Ecdysozoa</taxon>
        <taxon>Arthropoda</taxon>
        <taxon>Hexapoda</taxon>
        <taxon>Insecta</taxon>
        <taxon>Pterygota</taxon>
        <taxon>Neoptera</taxon>
        <taxon>Endopterygota</taxon>
        <taxon>Hymenoptera</taxon>
        <taxon>Apocrita</taxon>
        <taxon>Ichneumonoidea</taxon>
        <taxon>Braconidae</taxon>
        <taxon>Aphidiinae</taxon>
        <taxon>Aphidius</taxon>
    </lineage>
</organism>
<dbReference type="InterPro" id="IPR011993">
    <property type="entry name" value="PH-like_dom_sf"/>
</dbReference>
<dbReference type="AlphaFoldDB" id="A0A835CK71"/>
<protein>
    <recommendedName>
        <fullName evidence="1">PH domain-containing protein</fullName>
    </recommendedName>
</protein>
<accession>A0A835CK71</accession>
<dbReference type="Proteomes" id="UP000639338">
    <property type="component" value="Unassembled WGS sequence"/>
</dbReference>
<evidence type="ECO:0000313" key="2">
    <source>
        <dbReference type="EMBL" id="KAF7987524.1"/>
    </source>
</evidence>
<dbReference type="OrthoDB" id="67516at2759"/>
<dbReference type="Pfam" id="PF00169">
    <property type="entry name" value="PH"/>
    <property type="match status" value="1"/>
</dbReference>
<dbReference type="SMART" id="SM00233">
    <property type="entry name" value="PH"/>
    <property type="match status" value="1"/>
</dbReference>
<dbReference type="PROSITE" id="PS50003">
    <property type="entry name" value="PH_DOMAIN"/>
    <property type="match status" value="1"/>
</dbReference>
<dbReference type="Gene3D" id="2.30.29.30">
    <property type="entry name" value="Pleckstrin-homology domain (PH domain)/Phosphotyrosine-binding domain (PTB)"/>
    <property type="match status" value="1"/>
</dbReference>
<dbReference type="EMBL" id="JACMRX010000006">
    <property type="protein sequence ID" value="KAF7987524.1"/>
    <property type="molecule type" value="Genomic_DNA"/>
</dbReference>
<proteinExistence type="predicted"/>
<comment type="caution">
    <text evidence="2">The sequence shown here is derived from an EMBL/GenBank/DDBJ whole genome shotgun (WGS) entry which is preliminary data.</text>
</comment>
<dbReference type="SUPFAM" id="SSF50729">
    <property type="entry name" value="PH domain-like"/>
    <property type="match status" value="1"/>
</dbReference>
<reference evidence="2 3" key="1">
    <citation type="submission" date="2020-08" db="EMBL/GenBank/DDBJ databases">
        <title>Aphidius gifuensis genome sequencing and assembly.</title>
        <authorList>
            <person name="Du Z."/>
        </authorList>
    </citation>
    <scope>NUCLEOTIDE SEQUENCE [LARGE SCALE GENOMIC DNA]</scope>
    <source>
        <strain evidence="2">YNYX2018</strain>
        <tissue evidence="2">Adults</tissue>
    </source>
</reference>
<dbReference type="PANTHER" id="PTHR45960">
    <property type="entry name" value="GRB2-ASSOCIATED-BINDING PROTEIN"/>
    <property type="match status" value="1"/>
</dbReference>
<dbReference type="InterPro" id="IPR001849">
    <property type="entry name" value="PH_domain"/>
</dbReference>
<dbReference type="InterPro" id="IPR046355">
    <property type="entry name" value="Gab1-4-like"/>
</dbReference>
<gene>
    <name evidence="2" type="ORF">HCN44_003286</name>
</gene>
<sequence>MEDLKTSQDVLYHGFLVKSPPTKRLFSRWRKRWFVLGHNAELPGQYFLKYYVEKGCKKLKGHIDLDQCEKIDAGLKYTNRKQKCQYMFSVITTERTYYLLAETEADMNRWVDIVCRLFYVDIHRIAKSFDKSTPGLKYLEVVFDESDSCSTTELSPAKLPPSPTSYTEIDALKTIALEKAKELAENERKHQS</sequence>
<keyword evidence="3" id="KW-1185">Reference proteome</keyword>